<gene>
    <name evidence="4" type="ORF">GCM10010844_14140</name>
</gene>
<evidence type="ECO:0000256" key="1">
    <source>
        <dbReference type="SAM" id="MobiDB-lite"/>
    </source>
</evidence>
<evidence type="ECO:0000259" key="3">
    <source>
        <dbReference type="PROSITE" id="PS51746"/>
    </source>
</evidence>
<proteinExistence type="predicted"/>
<keyword evidence="2" id="KW-1133">Transmembrane helix</keyword>
<name>A0ABQ2FGQ8_9DEIO</name>
<feature type="domain" description="PPM-type phosphatase" evidence="3">
    <location>
        <begin position="16"/>
        <end position="250"/>
    </location>
</feature>
<keyword evidence="2" id="KW-0812">Transmembrane</keyword>
<accession>A0ABQ2FGQ8</accession>
<keyword evidence="2" id="KW-0472">Membrane</keyword>
<evidence type="ECO:0000313" key="4">
    <source>
        <dbReference type="EMBL" id="GGK96947.1"/>
    </source>
</evidence>
<sequence>MAYIELMRAPATPSLTSGLLTDVGRQRQGGVNQDAALALDLPQGGLYAVADGMGGHAAGELAANLALDALSQSYLDGRGAPPARLAQAVQAANLAVLRHAVGEYVGMGTTLLAALIDRGALLIAHVGDSRAYLLRGQSLHRLTEDHSWVAEQVRLGHMTEAEARDHQWRSVVSNALGGEERVRLELHGLPTQPGDRLLLCSDGLSGVVTDEELCGILARPLPPEATARLLVNAANDGGGPDNITALIVDIHRPSPVPTYPLPARRDDGPMYIDVLLSTQRGNSLMTYLLLMIAYFTLLGIMLIPERRTLIGMLGITVLLSLLLGQRFMQQRRTHNPLGTAAASLSGAAPAAPHEPGVRQTR</sequence>
<dbReference type="InterPro" id="IPR001932">
    <property type="entry name" value="PPM-type_phosphatase-like_dom"/>
</dbReference>
<feature type="transmembrane region" description="Helical" evidence="2">
    <location>
        <begin position="284"/>
        <end position="303"/>
    </location>
</feature>
<dbReference type="Proteomes" id="UP000604341">
    <property type="component" value="Unassembled WGS sequence"/>
</dbReference>
<dbReference type="InterPro" id="IPR015655">
    <property type="entry name" value="PP2C"/>
</dbReference>
<feature type="compositionally biased region" description="Low complexity" evidence="1">
    <location>
        <begin position="341"/>
        <end position="351"/>
    </location>
</feature>
<reference evidence="5" key="1">
    <citation type="journal article" date="2019" name="Int. J. Syst. Evol. Microbiol.">
        <title>The Global Catalogue of Microorganisms (GCM) 10K type strain sequencing project: providing services to taxonomists for standard genome sequencing and annotation.</title>
        <authorList>
            <consortium name="The Broad Institute Genomics Platform"/>
            <consortium name="The Broad Institute Genome Sequencing Center for Infectious Disease"/>
            <person name="Wu L."/>
            <person name="Ma J."/>
        </authorList>
    </citation>
    <scope>NUCLEOTIDE SEQUENCE [LARGE SCALE GENOMIC DNA]</scope>
    <source>
        <strain evidence="5">JCM 19173</strain>
    </source>
</reference>
<dbReference type="PANTHER" id="PTHR47992">
    <property type="entry name" value="PROTEIN PHOSPHATASE"/>
    <property type="match status" value="1"/>
</dbReference>
<evidence type="ECO:0000313" key="5">
    <source>
        <dbReference type="Proteomes" id="UP000604341"/>
    </source>
</evidence>
<dbReference type="EMBL" id="BMPE01000002">
    <property type="protein sequence ID" value="GGK96947.1"/>
    <property type="molecule type" value="Genomic_DNA"/>
</dbReference>
<organism evidence="4 5">
    <name type="scientific">Deinococcus radiotolerans</name>
    <dbReference type="NCBI Taxonomy" id="1309407"/>
    <lineage>
        <taxon>Bacteria</taxon>
        <taxon>Thermotogati</taxon>
        <taxon>Deinococcota</taxon>
        <taxon>Deinococci</taxon>
        <taxon>Deinococcales</taxon>
        <taxon>Deinococcaceae</taxon>
        <taxon>Deinococcus</taxon>
    </lineage>
</organism>
<dbReference type="PROSITE" id="PS51746">
    <property type="entry name" value="PPM_2"/>
    <property type="match status" value="1"/>
</dbReference>
<dbReference type="Gene3D" id="3.60.40.10">
    <property type="entry name" value="PPM-type phosphatase domain"/>
    <property type="match status" value="1"/>
</dbReference>
<feature type="region of interest" description="Disordered" evidence="1">
    <location>
        <begin position="341"/>
        <end position="361"/>
    </location>
</feature>
<dbReference type="SMART" id="SM00331">
    <property type="entry name" value="PP2C_SIG"/>
    <property type="match status" value="1"/>
</dbReference>
<comment type="caution">
    <text evidence="4">The sequence shown here is derived from an EMBL/GenBank/DDBJ whole genome shotgun (WGS) entry which is preliminary data.</text>
</comment>
<protein>
    <recommendedName>
        <fullName evidence="3">PPM-type phosphatase domain-containing protein</fullName>
    </recommendedName>
</protein>
<dbReference type="InterPro" id="IPR036457">
    <property type="entry name" value="PPM-type-like_dom_sf"/>
</dbReference>
<dbReference type="Pfam" id="PF13672">
    <property type="entry name" value="PP2C_2"/>
    <property type="match status" value="1"/>
</dbReference>
<feature type="transmembrane region" description="Helical" evidence="2">
    <location>
        <begin position="309"/>
        <end position="328"/>
    </location>
</feature>
<dbReference type="CDD" id="cd00143">
    <property type="entry name" value="PP2Cc"/>
    <property type="match status" value="1"/>
</dbReference>
<dbReference type="SMART" id="SM00332">
    <property type="entry name" value="PP2Cc"/>
    <property type="match status" value="1"/>
</dbReference>
<dbReference type="SUPFAM" id="SSF81606">
    <property type="entry name" value="PP2C-like"/>
    <property type="match status" value="1"/>
</dbReference>
<evidence type="ECO:0000256" key="2">
    <source>
        <dbReference type="SAM" id="Phobius"/>
    </source>
</evidence>
<keyword evidence="5" id="KW-1185">Reference proteome</keyword>